<keyword evidence="2" id="KW-0343">GTPase activation</keyword>
<dbReference type="Pfam" id="PF13516">
    <property type="entry name" value="LRR_6"/>
    <property type="match status" value="10"/>
</dbReference>
<dbReference type="GO" id="GO:0031267">
    <property type="term" value="F:small GTPase binding"/>
    <property type="evidence" value="ECO:0007669"/>
    <property type="project" value="TreeGrafter"/>
</dbReference>
<evidence type="ECO:0000256" key="2">
    <source>
        <dbReference type="ARBA" id="ARBA00022468"/>
    </source>
</evidence>
<dbReference type="AlphaFoldDB" id="A0AAE0FHK6"/>
<evidence type="ECO:0000256" key="4">
    <source>
        <dbReference type="ARBA" id="ARBA00022737"/>
    </source>
</evidence>
<dbReference type="InterPro" id="IPR032675">
    <property type="entry name" value="LRR_dom_sf"/>
</dbReference>
<feature type="compositionally biased region" description="Basic and acidic residues" evidence="5">
    <location>
        <begin position="209"/>
        <end position="247"/>
    </location>
</feature>
<feature type="region of interest" description="Disordered" evidence="5">
    <location>
        <begin position="131"/>
        <end position="160"/>
    </location>
</feature>
<gene>
    <name evidence="6" type="ORF">CYMTET_31585</name>
</gene>
<dbReference type="Pfam" id="PF00560">
    <property type="entry name" value="LRR_1"/>
    <property type="match status" value="1"/>
</dbReference>
<accession>A0AAE0FHK6</accession>
<dbReference type="InterPro" id="IPR001611">
    <property type="entry name" value="Leu-rich_rpt"/>
</dbReference>
<proteinExistence type="predicted"/>
<dbReference type="SMART" id="SM00368">
    <property type="entry name" value="LRR_RI"/>
    <property type="match status" value="17"/>
</dbReference>
<dbReference type="GO" id="GO:0048471">
    <property type="term" value="C:perinuclear region of cytoplasm"/>
    <property type="evidence" value="ECO:0007669"/>
    <property type="project" value="TreeGrafter"/>
</dbReference>
<evidence type="ECO:0000256" key="1">
    <source>
        <dbReference type="ARBA" id="ARBA00004430"/>
    </source>
</evidence>
<dbReference type="GO" id="GO:0005634">
    <property type="term" value="C:nucleus"/>
    <property type="evidence" value="ECO:0007669"/>
    <property type="project" value="TreeGrafter"/>
</dbReference>
<evidence type="ECO:0000313" key="6">
    <source>
        <dbReference type="EMBL" id="KAK3259416.1"/>
    </source>
</evidence>
<feature type="non-terminal residue" evidence="6">
    <location>
        <position position="907"/>
    </location>
</feature>
<keyword evidence="3" id="KW-0433">Leucine-rich repeat</keyword>
<evidence type="ECO:0000313" key="7">
    <source>
        <dbReference type="Proteomes" id="UP001190700"/>
    </source>
</evidence>
<name>A0AAE0FHK6_9CHLO</name>
<dbReference type="EMBL" id="LGRX02018758">
    <property type="protein sequence ID" value="KAK3259416.1"/>
    <property type="molecule type" value="Genomic_DNA"/>
</dbReference>
<dbReference type="GO" id="GO:0005829">
    <property type="term" value="C:cytosol"/>
    <property type="evidence" value="ECO:0007669"/>
    <property type="project" value="TreeGrafter"/>
</dbReference>
<keyword evidence="4" id="KW-0677">Repeat</keyword>
<feature type="region of interest" description="Disordered" evidence="5">
    <location>
        <begin position="182"/>
        <end position="257"/>
    </location>
</feature>
<dbReference type="SUPFAM" id="SSF52047">
    <property type="entry name" value="RNI-like"/>
    <property type="match status" value="2"/>
</dbReference>
<evidence type="ECO:0000256" key="3">
    <source>
        <dbReference type="ARBA" id="ARBA00022614"/>
    </source>
</evidence>
<dbReference type="GO" id="GO:0005096">
    <property type="term" value="F:GTPase activator activity"/>
    <property type="evidence" value="ECO:0007669"/>
    <property type="project" value="UniProtKB-KW"/>
</dbReference>
<sequence>MFDRDSIRILKEREDGKMEPIPVMHVSGSLVVYFWSSHAVFAAVDSRIKQGALSVNLHGKPYPVGECELVHERATFIEVETTAAGWEEITRRVEGRNGELMDALRTPGAHKISDSATSLLIIPPELDAGWLPVSASPTTEERKRHPTASTPTQEDGADVSPAQMQLGGQAFQAADVSNVKAEVDDAVQSTEPHNQKGKRKFDDAVQSTEPHDQKGKRKFEDASHADRDQKGKQKLEDAVQSTEPHDQKGKRKLEGAVQSTVRTYDRNDDSPIRWALCCGHGGLEGGVILDSHRDLPDGKDGWRRLLAGKSSLHVKGVNIGDAGVAALAEAVKHADCKLHTLNLQNRCRGNGIGDAGVTALAEAVKHADCKLHTLDLQWNGIGDAGVTALAEAVKHADCKLHTLDLQDNQIGREGAKALAVALTPNEEGVFNGSLNTLNLAGNQLCGVDFRGRGTYDASGIKALANALAFNTSLGTLNLLRNNLGDTGRAAILAVLERSDTLTSVCGISPNATEFDLSLNDLRLENVKLLAGELVFNGSLNTLNVRNTHITGKFARQLAEAVLAHPSMKVFNKIAMQDMRDDELTELDLSEQNVGVPGALVLSKLLVSNGSLSTLYLAGNQIGPEGAKALAVALTPNAEGVFNGSLNTLNLSDNQLCGLDINGRGTYDASGIKALADALAFNKSLNTLDLSNNQLRGVHFDETYDASGIKALANALAFNTSLNTLNLSRNGIGAEGAEALAVALTPNAEGVFNTSLNTLNLYNNRIGDEGAKALAVALTPNAEGVFNTSLNTLDLGGNGIGDAGVTALAEAVKHADCKLHTLDLQDNHIGREGAKALAVALTPNEEGVFNGSLNTLNLRINQIGPEGAKALAVALTPNAEGVFNGSLNTLDVSCNEIGPEGAKALAVA</sequence>
<comment type="caution">
    <text evidence="6">The sequence shown here is derived from an EMBL/GenBank/DDBJ whole genome shotgun (WGS) entry which is preliminary data.</text>
</comment>
<dbReference type="Proteomes" id="UP001190700">
    <property type="component" value="Unassembled WGS sequence"/>
</dbReference>
<dbReference type="PANTHER" id="PTHR24113:SF12">
    <property type="entry name" value="RAN GTPASE-ACTIVATING PROTEIN 1"/>
    <property type="match status" value="1"/>
</dbReference>
<organism evidence="6 7">
    <name type="scientific">Cymbomonas tetramitiformis</name>
    <dbReference type="NCBI Taxonomy" id="36881"/>
    <lineage>
        <taxon>Eukaryota</taxon>
        <taxon>Viridiplantae</taxon>
        <taxon>Chlorophyta</taxon>
        <taxon>Pyramimonadophyceae</taxon>
        <taxon>Pyramimonadales</taxon>
        <taxon>Pyramimonadaceae</taxon>
        <taxon>Cymbomonas</taxon>
    </lineage>
</organism>
<dbReference type="GO" id="GO:0005930">
    <property type="term" value="C:axoneme"/>
    <property type="evidence" value="ECO:0007669"/>
    <property type="project" value="UniProtKB-SubCell"/>
</dbReference>
<protein>
    <submittedName>
        <fullName evidence="6">Uncharacterized protein</fullName>
    </submittedName>
</protein>
<reference evidence="6 7" key="1">
    <citation type="journal article" date="2015" name="Genome Biol. Evol.">
        <title>Comparative Genomics of a Bacterivorous Green Alga Reveals Evolutionary Causalities and Consequences of Phago-Mixotrophic Mode of Nutrition.</title>
        <authorList>
            <person name="Burns J.A."/>
            <person name="Paasch A."/>
            <person name="Narechania A."/>
            <person name="Kim E."/>
        </authorList>
    </citation>
    <scope>NUCLEOTIDE SEQUENCE [LARGE SCALE GENOMIC DNA]</scope>
    <source>
        <strain evidence="6 7">PLY_AMNH</strain>
    </source>
</reference>
<dbReference type="GO" id="GO:0006913">
    <property type="term" value="P:nucleocytoplasmic transport"/>
    <property type="evidence" value="ECO:0007669"/>
    <property type="project" value="TreeGrafter"/>
</dbReference>
<evidence type="ECO:0000256" key="5">
    <source>
        <dbReference type="SAM" id="MobiDB-lite"/>
    </source>
</evidence>
<dbReference type="Gene3D" id="3.80.10.10">
    <property type="entry name" value="Ribonuclease Inhibitor"/>
    <property type="match status" value="7"/>
</dbReference>
<dbReference type="InterPro" id="IPR027038">
    <property type="entry name" value="RanGap"/>
</dbReference>
<dbReference type="PANTHER" id="PTHR24113">
    <property type="entry name" value="RAN GTPASE-ACTIVATING PROTEIN 1"/>
    <property type="match status" value="1"/>
</dbReference>
<keyword evidence="7" id="KW-1185">Reference proteome</keyword>
<comment type="subcellular location">
    <subcellularLocation>
        <location evidence="1">Cytoplasm</location>
        <location evidence="1">Cytoskeleton</location>
        <location evidence="1">Cilium axoneme</location>
    </subcellularLocation>
</comment>